<keyword evidence="1" id="KW-0238">DNA-binding</keyword>
<evidence type="ECO:0000256" key="1">
    <source>
        <dbReference type="ARBA" id="ARBA00023125"/>
    </source>
</evidence>
<evidence type="ECO:0000259" key="2">
    <source>
        <dbReference type="PROSITE" id="PS50943"/>
    </source>
</evidence>
<organism evidence="3 4">
    <name type="scientific">Vallitalea longa</name>
    <dbReference type="NCBI Taxonomy" id="2936439"/>
    <lineage>
        <taxon>Bacteria</taxon>
        <taxon>Bacillati</taxon>
        <taxon>Bacillota</taxon>
        <taxon>Clostridia</taxon>
        <taxon>Lachnospirales</taxon>
        <taxon>Vallitaleaceae</taxon>
        <taxon>Vallitalea</taxon>
    </lineage>
</organism>
<dbReference type="CDD" id="cd00093">
    <property type="entry name" value="HTH_XRE"/>
    <property type="match status" value="1"/>
</dbReference>
<dbReference type="InterPro" id="IPR010982">
    <property type="entry name" value="Lambda_DNA-bd_dom_sf"/>
</dbReference>
<dbReference type="PROSITE" id="PS50943">
    <property type="entry name" value="HTH_CROC1"/>
    <property type="match status" value="1"/>
</dbReference>
<dbReference type="SUPFAM" id="SSF47413">
    <property type="entry name" value="lambda repressor-like DNA-binding domains"/>
    <property type="match status" value="1"/>
</dbReference>
<gene>
    <name evidence="3" type="ORF">SH1V18_15450</name>
</gene>
<dbReference type="Proteomes" id="UP001144256">
    <property type="component" value="Unassembled WGS sequence"/>
</dbReference>
<dbReference type="InterPro" id="IPR001387">
    <property type="entry name" value="Cro/C1-type_HTH"/>
</dbReference>
<evidence type="ECO:0000313" key="3">
    <source>
        <dbReference type="EMBL" id="GKX29065.1"/>
    </source>
</evidence>
<dbReference type="PANTHER" id="PTHR46558:SF4">
    <property type="entry name" value="DNA-BIDING PHAGE PROTEIN"/>
    <property type="match status" value="1"/>
</dbReference>
<dbReference type="PANTHER" id="PTHR46558">
    <property type="entry name" value="TRACRIPTIONAL REGULATORY PROTEIN-RELATED-RELATED"/>
    <property type="match status" value="1"/>
</dbReference>
<dbReference type="AlphaFoldDB" id="A0A9W5Y8D7"/>
<dbReference type="SMART" id="SM00530">
    <property type="entry name" value="HTH_XRE"/>
    <property type="match status" value="1"/>
</dbReference>
<dbReference type="EMBL" id="BRLB01000002">
    <property type="protein sequence ID" value="GKX29065.1"/>
    <property type="molecule type" value="Genomic_DNA"/>
</dbReference>
<protein>
    <recommendedName>
        <fullName evidence="2">HTH cro/C1-type domain-containing protein</fullName>
    </recommendedName>
</protein>
<sequence length="125" mass="14376">MIRLKELRKSNKISLEALSEILHVNKSTLSRIENGSREPKLSFIEDCAKYFNCTTDYLLNLTDVSCNDKKVNKNNCLENIFKEMENILSCKNNVKFNGNIMDNESKELVLLAIKHAKDIAEYTSK</sequence>
<keyword evidence="4" id="KW-1185">Reference proteome</keyword>
<dbReference type="GO" id="GO:0003677">
    <property type="term" value="F:DNA binding"/>
    <property type="evidence" value="ECO:0007669"/>
    <property type="project" value="UniProtKB-KW"/>
</dbReference>
<dbReference type="RefSeq" id="WP_281814186.1">
    <property type="nucleotide sequence ID" value="NZ_BRLB01000002.1"/>
</dbReference>
<proteinExistence type="predicted"/>
<name>A0A9W5Y8D7_9FIRM</name>
<evidence type="ECO:0000313" key="4">
    <source>
        <dbReference type="Proteomes" id="UP001144256"/>
    </source>
</evidence>
<dbReference type="Gene3D" id="1.10.260.40">
    <property type="entry name" value="lambda repressor-like DNA-binding domains"/>
    <property type="match status" value="1"/>
</dbReference>
<reference evidence="3" key="1">
    <citation type="submission" date="2022-06" db="EMBL/GenBank/DDBJ databases">
        <title>Vallitalea longa sp. nov., an anaerobic bacterium isolated from marine sediment.</title>
        <authorList>
            <person name="Hirano S."/>
            <person name="Terahara T."/>
            <person name="Mori K."/>
            <person name="Hamada M."/>
            <person name="Matsumoto R."/>
            <person name="Kobayashi T."/>
        </authorList>
    </citation>
    <scope>NUCLEOTIDE SEQUENCE</scope>
    <source>
        <strain evidence="3">SH18-1</strain>
    </source>
</reference>
<comment type="caution">
    <text evidence="3">The sequence shown here is derived from an EMBL/GenBank/DDBJ whole genome shotgun (WGS) entry which is preliminary data.</text>
</comment>
<dbReference type="Pfam" id="PF01381">
    <property type="entry name" value="HTH_3"/>
    <property type="match status" value="1"/>
</dbReference>
<accession>A0A9W5Y8D7</accession>
<feature type="domain" description="HTH cro/C1-type" evidence="2">
    <location>
        <begin position="4"/>
        <end position="58"/>
    </location>
</feature>